<feature type="domain" description="PepSY" evidence="2">
    <location>
        <begin position="37"/>
        <end position="95"/>
    </location>
</feature>
<gene>
    <name evidence="3" type="ORF">L2725_03900</name>
</gene>
<keyword evidence="4" id="KW-1185">Reference proteome</keyword>
<evidence type="ECO:0000313" key="3">
    <source>
        <dbReference type="EMBL" id="MCL2912927.1"/>
    </source>
</evidence>
<feature type="signal peptide" evidence="1">
    <location>
        <begin position="1"/>
        <end position="26"/>
    </location>
</feature>
<dbReference type="Gene3D" id="3.10.450.40">
    <property type="match status" value="1"/>
</dbReference>
<keyword evidence="1" id="KW-0732">Signal</keyword>
<dbReference type="Proteomes" id="UP001202831">
    <property type="component" value="Unassembled WGS sequence"/>
</dbReference>
<feature type="domain" description="PepSY" evidence="2">
    <location>
        <begin position="123"/>
        <end position="170"/>
    </location>
</feature>
<sequence length="171" mass="18344">MKTSIKFKQSVVAAVLGIFCVGAAVAGDAPKNMNADAISLKKAIAIAKQHTGAVPVEAERDSHMGSIVYEIELVGEQGKEFHTVIDADTGEIIKSREHLEDDHEDLQEQASFLAGVKNGQYQTLETALAAAEAKHAGQVYEIELDDDYGISYEVKLLAADGSKVKTRISAE</sequence>
<name>A0ABT0N3A6_9GAMM</name>
<protein>
    <submittedName>
        <fullName evidence="3">PepSY domain-containing protein</fullName>
    </submittedName>
</protein>
<dbReference type="InterPro" id="IPR025711">
    <property type="entry name" value="PepSY"/>
</dbReference>
<proteinExistence type="predicted"/>
<dbReference type="EMBL" id="JAKIKT010000001">
    <property type="protein sequence ID" value="MCL2912927.1"/>
    <property type="molecule type" value="Genomic_DNA"/>
</dbReference>
<organism evidence="3 4">
    <name type="scientific">Shewanella corallii</name>
    <dbReference type="NCBI Taxonomy" id="560080"/>
    <lineage>
        <taxon>Bacteria</taxon>
        <taxon>Pseudomonadati</taxon>
        <taxon>Pseudomonadota</taxon>
        <taxon>Gammaproteobacteria</taxon>
        <taxon>Alteromonadales</taxon>
        <taxon>Shewanellaceae</taxon>
        <taxon>Shewanella</taxon>
    </lineage>
</organism>
<feature type="chain" id="PRO_5047410617" evidence="1">
    <location>
        <begin position="27"/>
        <end position="171"/>
    </location>
</feature>
<reference evidence="3 4" key="1">
    <citation type="submission" date="2022-01" db="EMBL/GenBank/DDBJ databases">
        <title>Whole genome-based taxonomy of the Shewanellaceae.</title>
        <authorList>
            <person name="Martin-Rodriguez A.J."/>
        </authorList>
    </citation>
    <scope>NUCLEOTIDE SEQUENCE [LARGE SCALE GENOMIC DNA]</scope>
    <source>
        <strain evidence="3 4">DSM 21332</strain>
    </source>
</reference>
<dbReference type="RefSeq" id="WP_249247724.1">
    <property type="nucleotide sequence ID" value="NZ_JAKIKT010000001.1"/>
</dbReference>
<evidence type="ECO:0000259" key="2">
    <source>
        <dbReference type="Pfam" id="PF03413"/>
    </source>
</evidence>
<accession>A0ABT0N3A6</accession>
<comment type="caution">
    <text evidence="3">The sequence shown here is derived from an EMBL/GenBank/DDBJ whole genome shotgun (WGS) entry which is preliminary data.</text>
</comment>
<evidence type="ECO:0000256" key="1">
    <source>
        <dbReference type="SAM" id="SignalP"/>
    </source>
</evidence>
<evidence type="ECO:0000313" key="4">
    <source>
        <dbReference type="Proteomes" id="UP001202831"/>
    </source>
</evidence>
<dbReference type="Pfam" id="PF03413">
    <property type="entry name" value="PepSY"/>
    <property type="match status" value="2"/>
</dbReference>